<organism evidence="1 2">
    <name type="scientific">Panagrolaimus sp. PS1159</name>
    <dbReference type="NCBI Taxonomy" id="55785"/>
    <lineage>
        <taxon>Eukaryota</taxon>
        <taxon>Metazoa</taxon>
        <taxon>Ecdysozoa</taxon>
        <taxon>Nematoda</taxon>
        <taxon>Chromadorea</taxon>
        <taxon>Rhabditida</taxon>
        <taxon>Tylenchina</taxon>
        <taxon>Panagrolaimomorpha</taxon>
        <taxon>Panagrolaimoidea</taxon>
        <taxon>Panagrolaimidae</taxon>
        <taxon>Panagrolaimus</taxon>
    </lineage>
</organism>
<proteinExistence type="predicted"/>
<sequence length="144" mass="17110">MLRFSLYRCFRSASRALPDAIKQKPPFQRKINQQDQFGLIGGRLAPQNERYDKYKFDDDRFFKGNIVKKEINAPPTKPKLKQITLPSTMNVKKRKKLEKQQVDFSKYQQTYGVDKRKVPVIIGMFYYYKIESNVATFRMQKICI</sequence>
<dbReference type="Proteomes" id="UP000887580">
    <property type="component" value="Unplaced"/>
</dbReference>
<reference evidence="2" key="1">
    <citation type="submission" date="2022-11" db="UniProtKB">
        <authorList>
            <consortium name="WormBaseParasite"/>
        </authorList>
    </citation>
    <scope>IDENTIFICATION</scope>
</reference>
<dbReference type="WBParaSite" id="PS1159_v2.g15936.t1">
    <property type="protein sequence ID" value="PS1159_v2.g15936.t1"/>
    <property type="gene ID" value="PS1159_v2.g15936"/>
</dbReference>
<protein>
    <submittedName>
        <fullName evidence="2">Uncharacterized protein</fullName>
    </submittedName>
</protein>
<evidence type="ECO:0000313" key="2">
    <source>
        <dbReference type="WBParaSite" id="PS1159_v2.g15936.t1"/>
    </source>
</evidence>
<evidence type="ECO:0000313" key="1">
    <source>
        <dbReference type="Proteomes" id="UP000887580"/>
    </source>
</evidence>
<name>A0AC35FCF8_9BILA</name>
<accession>A0AC35FCF8</accession>